<dbReference type="Gene3D" id="3.40.250.10">
    <property type="entry name" value="Rhodanese-like domain"/>
    <property type="match status" value="2"/>
</dbReference>
<dbReference type="InterPro" id="IPR001307">
    <property type="entry name" value="Thiosulphate_STrfase_CS"/>
</dbReference>
<organism evidence="6 7">
    <name type="scientific">Triparma columacea</name>
    <dbReference type="NCBI Taxonomy" id="722753"/>
    <lineage>
        <taxon>Eukaryota</taxon>
        <taxon>Sar</taxon>
        <taxon>Stramenopiles</taxon>
        <taxon>Ochrophyta</taxon>
        <taxon>Bolidophyceae</taxon>
        <taxon>Parmales</taxon>
        <taxon>Triparmaceae</taxon>
        <taxon>Triparma</taxon>
    </lineage>
</organism>
<evidence type="ECO:0000256" key="2">
    <source>
        <dbReference type="ARBA" id="ARBA00022737"/>
    </source>
</evidence>
<evidence type="ECO:0000256" key="4">
    <source>
        <dbReference type="SAM" id="SignalP"/>
    </source>
</evidence>
<evidence type="ECO:0000259" key="5">
    <source>
        <dbReference type="PROSITE" id="PS50206"/>
    </source>
</evidence>
<dbReference type="InterPro" id="IPR045078">
    <property type="entry name" value="TST/MPST-like"/>
</dbReference>
<keyword evidence="1 3" id="KW-0808">Transferase</keyword>
<accession>A0A9W7G315</accession>
<feature type="domain" description="Rhodanese" evidence="5">
    <location>
        <begin position="29"/>
        <end position="138"/>
    </location>
</feature>
<gene>
    <name evidence="6" type="ORF">TrCOL_g1852</name>
</gene>
<dbReference type="InterPro" id="IPR036873">
    <property type="entry name" value="Rhodanese-like_dom_sf"/>
</dbReference>
<reference evidence="7" key="1">
    <citation type="journal article" date="2023" name="Commun. Biol.">
        <title>Genome analysis of Parmales, the sister group of diatoms, reveals the evolutionary specialization of diatoms from phago-mixotrophs to photoautotrophs.</title>
        <authorList>
            <person name="Ban H."/>
            <person name="Sato S."/>
            <person name="Yoshikawa S."/>
            <person name="Yamada K."/>
            <person name="Nakamura Y."/>
            <person name="Ichinomiya M."/>
            <person name="Sato N."/>
            <person name="Blanc-Mathieu R."/>
            <person name="Endo H."/>
            <person name="Kuwata A."/>
            <person name="Ogata H."/>
        </authorList>
    </citation>
    <scope>NUCLEOTIDE SEQUENCE [LARGE SCALE GENOMIC DNA]</scope>
</reference>
<dbReference type="PANTHER" id="PTHR11364:SF27">
    <property type="entry name" value="SULFURTRANSFERASE"/>
    <property type="match status" value="1"/>
</dbReference>
<keyword evidence="4" id="KW-0732">Signal</keyword>
<dbReference type="AlphaFoldDB" id="A0A9W7G315"/>
<proteinExistence type="predicted"/>
<dbReference type="EMBL" id="BRYA01000009">
    <property type="protein sequence ID" value="GMI31540.1"/>
    <property type="molecule type" value="Genomic_DNA"/>
</dbReference>
<evidence type="ECO:0000256" key="3">
    <source>
        <dbReference type="RuleBase" id="RU000507"/>
    </source>
</evidence>
<keyword evidence="2" id="KW-0677">Repeat</keyword>
<dbReference type="CDD" id="cd01449">
    <property type="entry name" value="TST_Repeat_2"/>
    <property type="match status" value="1"/>
</dbReference>
<evidence type="ECO:0000313" key="6">
    <source>
        <dbReference type="EMBL" id="GMI31540.1"/>
    </source>
</evidence>
<evidence type="ECO:0000256" key="1">
    <source>
        <dbReference type="ARBA" id="ARBA00022679"/>
    </source>
</evidence>
<dbReference type="Proteomes" id="UP001165065">
    <property type="component" value="Unassembled WGS sequence"/>
</dbReference>
<evidence type="ECO:0000313" key="7">
    <source>
        <dbReference type="Proteomes" id="UP001165065"/>
    </source>
</evidence>
<dbReference type="GO" id="GO:0005739">
    <property type="term" value="C:mitochondrion"/>
    <property type="evidence" value="ECO:0007669"/>
    <property type="project" value="TreeGrafter"/>
</dbReference>
<dbReference type="OrthoDB" id="270167at2759"/>
<name>A0A9W7G315_9STRA</name>
<dbReference type="InterPro" id="IPR001763">
    <property type="entry name" value="Rhodanese-like_dom"/>
</dbReference>
<sequence>MKSTTLLLTLAARPLSAMSMSNTFPSVTGLGSLTLVDTSWFLKDKDRGPRDFADRRVKGAKYLDITAMGHPKGTVHSWPSPATYEAFLEKNALSKSTPIVLYQSEGGMAMYYSYYWLKYGVRHEGWVGCKQSPGTEKGEGEGDAENIPSCENVGALVPVQEGWGKFVNKAFVQSVVRGEESATIVDVRGAGRFTGEEKEARAGVRSGHMPGAKNLPFPKVLEDDWCGLKDKTELTRVFGEVVPLEGNGKIVVTCGSGVTACIVATALEKVGVDSERVAVYEGSWAEWGASEDTEVVEG</sequence>
<feature type="domain" description="Rhodanese" evidence="5">
    <location>
        <begin position="178"/>
        <end position="296"/>
    </location>
</feature>
<dbReference type="SUPFAM" id="SSF52821">
    <property type="entry name" value="Rhodanese/Cell cycle control phosphatase"/>
    <property type="match status" value="2"/>
</dbReference>
<dbReference type="Pfam" id="PF00581">
    <property type="entry name" value="Rhodanese"/>
    <property type="match status" value="1"/>
</dbReference>
<dbReference type="PROSITE" id="PS00683">
    <property type="entry name" value="RHODANESE_2"/>
    <property type="match status" value="1"/>
</dbReference>
<protein>
    <recommendedName>
        <fullName evidence="3">Sulfurtransferase</fullName>
    </recommendedName>
</protein>
<feature type="signal peptide" evidence="4">
    <location>
        <begin position="1"/>
        <end position="19"/>
    </location>
</feature>
<comment type="caution">
    <text evidence="6">The sequence shown here is derived from an EMBL/GenBank/DDBJ whole genome shotgun (WGS) entry which is preliminary data.</text>
</comment>
<feature type="chain" id="PRO_5040739558" description="Sulfurtransferase" evidence="4">
    <location>
        <begin position="20"/>
        <end position="298"/>
    </location>
</feature>
<dbReference type="SMART" id="SM00450">
    <property type="entry name" value="RHOD"/>
    <property type="match status" value="1"/>
</dbReference>
<dbReference type="PROSITE" id="PS50206">
    <property type="entry name" value="RHODANESE_3"/>
    <property type="match status" value="2"/>
</dbReference>
<dbReference type="PANTHER" id="PTHR11364">
    <property type="entry name" value="THIOSULFATE SULFERTANSFERASE"/>
    <property type="match status" value="1"/>
</dbReference>
<dbReference type="GO" id="GO:0004792">
    <property type="term" value="F:thiosulfate-cyanide sulfurtransferase activity"/>
    <property type="evidence" value="ECO:0007669"/>
    <property type="project" value="InterPro"/>
</dbReference>
<keyword evidence="7" id="KW-1185">Reference proteome</keyword>